<keyword evidence="5" id="KW-1185">Reference proteome</keyword>
<dbReference type="PATRIC" id="fig|394096.3.peg.4674"/>
<protein>
    <recommendedName>
        <fullName evidence="2">Transposase IS801/IS1294 domain-containing protein</fullName>
    </recommendedName>
</protein>
<dbReference type="GO" id="GO:0004803">
    <property type="term" value="F:transposase activity"/>
    <property type="evidence" value="ECO:0007669"/>
    <property type="project" value="InterPro"/>
</dbReference>
<feature type="compositionally biased region" description="Basic and acidic residues" evidence="1">
    <location>
        <begin position="330"/>
        <end position="342"/>
    </location>
</feature>
<organism evidence="4 5">
    <name type="scientific">Hyalangium minutum</name>
    <dbReference type="NCBI Taxonomy" id="394096"/>
    <lineage>
        <taxon>Bacteria</taxon>
        <taxon>Pseudomonadati</taxon>
        <taxon>Myxococcota</taxon>
        <taxon>Myxococcia</taxon>
        <taxon>Myxococcales</taxon>
        <taxon>Cystobacterineae</taxon>
        <taxon>Archangiaceae</taxon>
        <taxon>Hyalangium</taxon>
    </lineage>
</organism>
<dbReference type="GO" id="GO:0003677">
    <property type="term" value="F:DNA binding"/>
    <property type="evidence" value="ECO:0007669"/>
    <property type="project" value="InterPro"/>
</dbReference>
<dbReference type="EMBL" id="JMCB01000008">
    <property type="protein sequence ID" value="KFE67283.1"/>
    <property type="molecule type" value="Genomic_DNA"/>
</dbReference>
<dbReference type="Pfam" id="PF04986">
    <property type="entry name" value="Y2_Tnp"/>
    <property type="match status" value="1"/>
</dbReference>
<dbReference type="GO" id="GO:0006313">
    <property type="term" value="P:DNA transposition"/>
    <property type="evidence" value="ECO:0007669"/>
    <property type="project" value="InterPro"/>
</dbReference>
<dbReference type="AlphaFoldDB" id="A0A085WI57"/>
<name>A0A085WI57_9BACT</name>
<feature type="domain" description="Transposase IS801/IS1294" evidence="2">
    <location>
        <begin position="79"/>
        <end position="272"/>
    </location>
</feature>
<gene>
    <name evidence="3" type="ORF">DB31_8636</name>
    <name evidence="4" type="ORF">DB31_8723</name>
</gene>
<evidence type="ECO:0000259" key="2">
    <source>
        <dbReference type="Pfam" id="PF04986"/>
    </source>
</evidence>
<evidence type="ECO:0000313" key="4">
    <source>
        <dbReference type="EMBL" id="KFE67370.1"/>
    </source>
</evidence>
<feature type="compositionally biased region" description="Basic and acidic residues" evidence="1">
    <location>
        <begin position="302"/>
        <end position="314"/>
    </location>
</feature>
<evidence type="ECO:0000313" key="3">
    <source>
        <dbReference type="EMBL" id="KFE67283.1"/>
    </source>
</evidence>
<feature type="region of interest" description="Disordered" evidence="1">
    <location>
        <begin position="323"/>
        <end position="342"/>
    </location>
</feature>
<feature type="region of interest" description="Disordered" evidence="1">
    <location>
        <begin position="286"/>
        <end position="316"/>
    </location>
</feature>
<evidence type="ECO:0000313" key="5">
    <source>
        <dbReference type="Proteomes" id="UP000028725"/>
    </source>
</evidence>
<sequence length="389" mass="43366">MCPSCNAKRAHVTAVHLVEQVLPHVPYRQWTLSFPHRVRWVLLKNVGLLSDVLTVFLRAVFALQRRRARRQGLRAGQVGAVSFIQFFGSALQVTPHFHSLVPDGVFVPREGSVRFEPLPPPTQGEVERLLRVVRLLEKRGALPAQGPEDALQAYQAHSLQQRLRWTEVDRRLPPSKQPRCALLEGFSLHANTHLHANDRQGLERLCRYGARGALALERLSRMEDGRIAYRMKRPLPDGTTHLLFTGLGLLRRVASLVPPPRANLTRFHGVLAPGAQLRPFLVPRAGGEERSEAPQAAASTEPMKEKTPRGDFADRQGPFPEGIAYPMPEKPFKEQSKPPCVEGREEEVRGGCWIPHAKTAPCSRGTAELQGKCYVPVKKPDPAPTSVQP</sequence>
<dbReference type="InterPro" id="IPR007069">
    <property type="entry name" value="Transposase_32"/>
</dbReference>
<dbReference type="EMBL" id="JMCB01000008">
    <property type="protein sequence ID" value="KFE67370.1"/>
    <property type="molecule type" value="Genomic_DNA"/>
</dbReference>
<reference evidence="4 5" key="1">
    <citation type="submission" date="2014-04" db="EMBL/GenBank/DDBJ databases">
        <title>Genome assembly of Hyalangium minutum DSM 14724.</title>
        <authorList>
            <person name="Sharma G."/>
            <person name="Subramanian S."/>
        </authorList>
    </citation>
    <scope>NUCLEOTIDE SEQUENCE [LARGE SCALE GENOMIC DNA]</scope>
    <source>
        <strain evidence="4 5">DSM 14724</strain>
    </source>
</reference>
<proteinExistence type="predicted"/>
<dbReference type="STRING" id="394096.DB31_8636"/>
<dbReference type="Proteomes" id="UP000028725">
    <property type="component" value="Unassembled WGS sequence"/>
</dbReference>
<evidence type="ECO:0000256" key="1">
    <source>
        <dbReference type="SAM" id="MobiDB-lite"/>
    </source>
</evidence>
<comment type="caution">
    <text evidence="4">The sequence shown here is derived from an EMBL/GenBank/DDBJ whole genome shotgun (WGS) entry which is preliminary data.</text>
</comment>
<accession>A0A085WI57</accession>